<keyword evidence="3 8" id="KW-0240">DNA-directed RNA polymerase</keyword>
<dbReference type="Proteomes" id="UP000823046">
    <property type="component" value="Unassembled WGS sequence"/>
</dbReference>
<comment type="caution">
    <text evidence="8">The sequence shown here is derived from an EMBL/GenBank/DDBJ whole genome shotgun (WGS) entry which is preliminary data.</text>
</comment>
<keyword evidence="9" id="KW-1185">Reference proteome</keyword>
<sequence>MNDGLKHLAMASPIEKRLSKKVKPTLPNASPVVSSVGTSCRSNVKVKSTTSRSLLHSELYYNENFLEAVWPHIRSFNTFLDVYINEIIKELPIAYVDPLFDPELHELNPFYTPQEYLKIGISDITVGYPIRSDTHTLENRLYPRYCRNAHISYNAPLWVTFTRENTKENHAIKKRLLVGRLPIIVKSKHCHLEGLSSQEMIEKGEDMDDPGGYFILNGHERIIRFVIQSRCNYPIALKNARYSKRDIFSTDYAIYIRGQRLGFIFIYFKNNIFIHHRFIYFFFYRYDGTSTANILFYTIDGKCTYRLLVNRQEWLCPFWILLRSLVPNFTTEDIRKKLMEGCWNDPQQCIDFNILFEDIKSVEIPLADIEFFENRYLHQLGKLFWNAVASILKPGSGYEDAGRWIISKHVLVHIE</sequence>
<evidence type="ECO:0000313" key="9">
    <source>
        <dbReference type="Proteomes" id="UP000823046"/>
    </source>
</evidence>
<keyword evidence="6" id="KW-0804">Transcription</keyword>
<dbReference type="InterPro" id="IPR037034">
    <property type="entry name" value="RNA_pol_Rpb2_2_sf"/>
</dbReference>
<evidence type="ECO:0000259" key="7">
    <source>
        <dbReference type="Pfam" id="PF04563"/>
    </source>
</evidence>
<evidence type="ECO:0000256" key="6">
    <source>
        <dbReference type="ARBA" id="ARBA00023163"/>
    </source>
</evidence>
<evidence type="ECO:0000256" key="3">
    <source>
        <dbReference type="ARBA" id="ARBA00022478"/>
    </source>
</evidence>
<dbReference type="Gene3D" id="3.90.1110.10">
    <property type="entry name" value="RNA polymerase Rpb2, domain 2"/>
    <property type="match status" value="1"/>
</dbReference>
<dbReference type="Pfam" id="PF04563">
    <property type="entry name" value="RNA_pol_Rpb2_1"/>
    <property type="match status" value="1"/>
</dbReference>
<dbReference type="Gene3D" id="3.90.1100.10">
    <property type="match status" value="1"/>
</dbReference>
<keyword evidence="5" id="KW-0548">Nucleotidyltransferase</keyword>
<dbReference type="SUPFAM" id="SSF64484">
    <property type="entry name" value="beta and beta-prime subunits of DNA dependent RNA-polymerase"/>
    <property type="match status" value="1"/>
</dbReference>
<evidence type="ECO:0000256" key="2">
    <source>
        <dbReference type="ARBA" id="ARBA00012418"/>
    </source>
</evidence>
<keyword evidence="4" id="KW-0808">Transferase</keyword>
<feature type="domain" description="RNA polymerase beta subunit protrusion" evidence="7">
    <location>
        <begin position="68"/>
        <end position="256"/>
    </location>
</feature>
<evidence type="ECO:0000256" key="1">
    <source>
        <dbReference type="ARBA" id="ARBA00006835"/>
    </source>
</evidence>
<reference evidence="8 9" key="1">
    <citation type="journal article" date="2020" name="bioRxiv">
        <title>Metabolic contributions of an alphaproteobacterial endosymbiont in the apicomplexan Cardiosporidium cionae.</title>
        <authorList>
            <person name="Hunter E.S."/>
            <person name="Paight C.J."/>
            <person name="Lane C.E."/>
        </authorList>
    </citation>
    <scope>NUCLEOTIDE SEQUENCE [LARGE SCALE GENOMIC DNA]</scope>
    <source>
        <strain evidence="8">ESH_2018</strain>
    </source>
</reference>
<dbReference type="InterPro" id="IPR007644">
    <property type="entry name" value="RNA_pol_bsu_protrusion"/>
</dbReference>
<comment type="similarity">
    <text evidence="1">Belongs to the RNA polymerase beta chain family.</text>
</comment>
<feature type="non-terminal residue" evidence="8">
    <location>
        <position position="415"/>
    </location>
</feature>
<evidence type="ECO:0000256" key="4">
    <source>
        <dbReference type="ARBA" id="ARBA00022679"/>
    </source>
</evidence>
<proteinExistence type="inferred from homology"/>
<dbReference type="InterPro" id="IPR015712">
    <property type="entry name" value="DNA-dir_RNA_pol_su2"/>
</dbReference>
<dbReference type="EC" id="2.7.7.6" evidence="2"/>
<evidence type="ECO:0000256" key="5">
    <source>
        <dbReference type="ARBA" id="ARBA00022695"/>
    </source>
</evidence>
<dbReference type="EMBL" id="JADAQX010000175">
    <property type="protein sequence ID" value="KAF8821478.1"/>
    <property type="molecule type" value="Genomic_DNA"/>
</dbReference>
<name>A0ABQ7JC03_9APIC</name>
<dbReference type="PANTHER" id="PTHR20856">
    <property type="entry name" value="DNA-DIRECTED RNA POLYMERASE I SUBUNIT 2"/>
    <property type="match status" value="1"/>
</dbReference>
<dbReference type="GO" id="GO:0000428">
    <property type="term" value="C:DNA-directed RNA polymerase complex"/>
    <property type="evidence" value="ECO:0007669"/>
    <property type="project" value="UniProtKB-KW"/>
</dbReference>
<accession>A0ABQ7JC03</accession>
<evidence type="ECO:0000313" key="8">
    <source>
        <dbReference type="EMBL" id="KAF8821478.1"/>
    </source>
</evidence>
<protein>
    <recommendedName>
        <fullName evidence="2">DNA-directed RNA polymerase</fullName>
        <ecNumber evidence="2">2.7.7.6</ecNumber>
    </recommendedName>
</protein>
<gene>
    <name evidence="8" type="primary">POLR1B</name>
    <name evidence="8" type="ORF">IE077_001978</name>
</gene>
<organism evidence="8 9">
    <name type="scientific">Cardiosporidium cionae</name>
    <dbReference type="NCBI Taxonomy" id="476202"/>
    <lineage>
        <taxon>Eukaryota</taxon>
        <taxon>Sar</taxon>
        <taxon>Alveolata</taxon>
        <taxon>Apicomplexa</taxon>
        <taxon>Aconoidasida</taxon>
        <taxon>Nephromycida</taxon>
        <taxon>Cardiosporidium</taxon>
    </lineage>
</organism>